<sequence>MARPIKPRKISFVPKIRYFVPHGKREIEEIELKIEELEAMRLKDIENLSQEECAKKMNVSRQTFQLIIDEARKKVAMALTSGKAINIQGGNYTFNICRYKCIDCGKEFDRAYEKNITTCPECDSEKIACIQMKGCCMKSCKRRKCKDV</sequence>
<comment type="similarity">
    <text evidence="1 2">Belongs to the UPF0251 family.</text>
</comment>
<evidence type="ECO:0000256" key="3">
    <source>
        <dbReference type="SAM" id="Coils"/>
    </source>
</evidence>
<feature type="coiled-coil region" evidence="3">
    <location>
        <begin position="20"/>
        <end position="47"/>
    </location>
</feature>
<evidence type="ECO:0000313" key="4">
    <source>
        <dbReference type="EMBL" id="SHH22861.1"/>
    </source>
</evidence>
<organism evidence="4 5">
    <name type="scientific">Tepidibacter thalassicus DSM 15285</name>
    <dbReference type="NCBI Taxonomy" id="1123350"/>
    <lineage>
        <taxon>Bacteria</taxon>
        <taxon>Bacillati</taxon>
        <taxon>Bacillota</taxon>
        <taxon>Clostridia</taxon>
        <taxon>Peptostreptococcales</taxon>
        <taxon>Peptostreptococcaceae</taxon>
        <taxon>Tepidibacter</taxon>
    </lineage>
</organism>
<dbReference type="InterPro" id="IPR002852">
    <property type="entry name" value="UPF0251"/>
</dbReference>
<keyword evidence="5" id="KW-1185">Reference proteome</keyword>
<dbReference type="OrthoDB" id="280278at2"/>
<protein>
    <recommendedName>
        <fullName evidence="2">UPF0251 protein SAMN02744040_01285</fullName>
    </recommendedName>
</protein>
<dbReference type="HAMAP" id="MF_00674">
    <property type="entry name" value="UPF0251"/>
    <property type="match status" value="1"/>
</dbReference>
<dbReference type="PANTHER" id="PTHR37478:SF2">
    <property type="entry name" value="UPF0251 PROTEIN TK0562"/>
    <property type="match status" value="1"/>
</dbReference>
<reference evidence="5" key="1">
    <citation type="submission" date="2016-11" db="EMBL/GenBank/DDBJ databases">
        <authorList>
            <person name="Varghese N."/>
            <person name="Submissions S."/>
        </authorList>
    </citation>
    <scope>NUCLEOTIDE SEQUENCE [LARGE SCALE GENOMIC DNA]</scope>
    <source>
        <strain evidence="5">DSM 15285</strain>
    </source>
</reference>
<keyword evidence="3" id="KW-0175">Coiled coil</keyword>
<dbReference type="Pfam" id="PF02001">
    <property type="entry name" value="DUF134"/>
    <property type="match status" value="1"/>
</dbReference>
<name>A0A1M5R9E5_9FIRM</name>
<evidence type="ECO:0000256" key="1">
    <source>
        <dbReference type="ARBA" id="ARBA00009350"/>
    </source>
</evidence>
<dbReference type="SUPFAM" id="SSF88659">
    <property type="entry name" value="Sigma3 and sigma4 domains of RNA polymerase sigma factors"/>
    <property type="match status" value="1"/>
</dbReference>
<dbReference type="Proteomes" id="UP000242520">
    <property type="component" value="Unassembled WGS sequence"/>
</dbReference>
<proteinExistence type="inferred from homology"/>
<dbReference type="PANTHER" id="PTHR37478">
    <property type="match status" value="1"/>
</dbReference>
<accession>A0A1M5R9E5</accession>
<dbReference type="AlphaFoldDB" id="A0A1M5R9E5"/>
<dbReference type="RefSeq" id="WP_072724799.1">
    <property type="nucleotide sequence ID" value="NZ_FQXH01000011.1"/>
</dbReference>
<dbReference type="InterPro" id="IPR013324">
    <property type="entry name" value="RNA_pol_sigma_r3/r4-like"/>
</dbReference>
<evidence type="ECO:0000256" key="2">
    <source>
        <dbReference type="HAMAP-Rule" id="MF_00674"/>
    </source>
</evidence>
<dbReference type="GO" id="GO:0003677">
    <property type="term" value="F:DNA binding"/>
    <property type="evidence" value="ECO:0007669"/>
    <property type="project" value="UniProtKB-KW"/>
</dbReference>
<gene>
    <name evidence="4" type="ORF">SAMN02744040_01285</name>
</gene>
<dbReference type="STRING" id="1123350.SAMN02744040_01285"/>
<dbReference type="EMBL" id="FQXH01000011">
    <property type="protein sequence ID" value="SHH22861.1"/>
    <property type="molecule type" value="Genomic_DNA"/>
</dbReference>
<keyword evidence="4" id="KW-0238">DNA-binding</keyword>
<evidence type="ECO:0000313" key="5">
    <source>
        <dbReference type="Proteomes" id="UP000242520"/>
    </source>
</evidence>